<feature type="transmembrane region" description="Helical" evidence="1">
    <location>
        <begin position="41"/>
        <end position="64"/>
    </location>
</feature>
<keyword evidence="1" id="KW-0812">Transmembrane</keyword>
<sequence>MNIQFFQDISTGNKLAARLAIVPFIWLPIIAGHLLKEDKGYSLIYYCFFVVIYIMMLAMLYLFLKKITKGKKNKSFEIALGCYLLLIVQNLVIVYLYIHQIMQTLSSLWIGILISLFSITICAFAIKRTV</sequence>
<dbReference type="AlphaFoldDB" id="A0A4R2LRY2"/>
<reference evidence="2 3" key="1">
    <citation type="submission" date="2019-03" db="EMBL/GenBank/DDBJ databases">
        <title>Genomic Encyclopedia of Type Strains, Phase IV (KMG-IV): sequencing the most valuable type-strain genomes for metagenomic binning, comparative biology and taxonomic classification.</title>
        <authorList>
            <person name="Goeker M."/>
        </authorList>
    </citation>
    <scope>NUCLEOTIDE SEQUENCE [LARGE SCALE GENOMIC DNA]</scope>
    <source>
        <strain evidence="2 3">DSM 23917</strain>
    </source>
</reference>
<dbReference type="RefSeq" id="WP_131924499.1">
    <property type="nucleotide sequence ID" value="NZ_SLXB01000001.1"/>
</dbReference>
<feature type="transmembrane region" description="Helical" evidence="1">
    <location>
        <begin position="104"/>
        <end position="126"/>
    </location>
</feature>
<keyword evidence="1" id="KW-0472">Membrane</keyword>
<evidence type="ECO:0008006" key="4">
    <source>
        <dbReference type="Google" id="ProtNLM"/>
    </source>
</evidence>
<proteinExistence type="predicted"/>
<organism evidence="2 3">
    <name type="scientific">Prevotella heparinolytica</name>
    <dbReference type="NCBI Taxonomy" id="28113"/>
    <lineage>
        <taxon>Bacteria</taxon>
        <taxon>Pseudomonadati</taxon>
        <taxon>Bacteroidota</taxon>
        <taxon>Bacteroidia</taxon>
        <taxon>Bacteroidales</taxon>
        <taxon>Bacteroidaceae</taxon>
        <taxon>Bacteroides</taxon>
    </lineage>
</organism>
<dbReference type="Proteomes" id="UP000295600">
    <property type="component" value="Unassembled WGS sequence"/>
</dbReference>
<evidence type="ECO:0000256" key="1">
    <source>
        <dbReference type="SAM" id="Phobius"/>
    </source>
</evidence>
<keyword evidence="1" id="KW-1133">Transmembrane helix</keyword>
<accession>A0A4R2LRY2</accession>
<feature type="transmembrane region" description="Helical" evidence="1">
    <location>
        <begin position="76"/>
        <end position="98"/>
    </location>
</feature>
<feature type="transmembrane region" description="Helical" evidence="1">
    <location>
        <begin position="15"/>
        <end position="35"/>
    </location>
</feature>
<evidence type="ECO:0000313" key="2">
    <source>
        <dbReference type="EMBL" id="TCO96260.1"/>
    </source>
</evidence>
<protein>
    <recommendedName>
        <fullName evidence="4">Transmembrane protein</fullName>
    </recommendedName>
</protein>
<dbReference type="EMBL" id="SLXB01000001">
    <property type="protein sequence ID" value="TCO96260.1"/>
    <property type="molecule type" value="Genomic_DNA"/>
</dbReference>
<comment type="caution">
    <text evidence="2">The sequence shown here is derived from an EMBL/GenBank/DDBJ whole genome shotgun (WGS) entry which is preliminary data.</text>
</comment>
<gene>
    <name evidence="2" type="ORF">EV202_10129</name>
</gene>
<evidence type="ECO:0000313" key="3">
    <source>
        <dbReference type="Proteomes" id="UP000295600"/>
    </source>
</evidence>
<name>A0A4R2LRY2_9BACE</name>